<dbReference type="AlphaFoldDB" id="A0A392RF58"/>
<keyword evidence="2" id="KW-1185">Reference proteome</keyword>
<dbReference type="EMBL" id="LXQA010216047">
    <property type="protein sequence ID" value="MCI34664.1"/>
    <property type="molecule type" value="Genomic_DNA"/>
</dbReference>
<sequence length="78" mass="8871">MQRKNGRKNWQVGESWRQAAKNSPDFAGRDLATAGSLVGARVNKPTAEEMFSRQARHLVVRRDCFCSTTINMPHKQKI</sequence>
<feature type="non-terminal residue" evidence="1">
    <location>
        <position position="78"/>
    </location>
</feature>
<accession>A0A392RF58</accession>
<name>A0A392RF58_9FABA</name>
<protein>
    <submittedName>
        <fullName evidence="1">Uncharacterized protein</fullName>
    </submittedName>
</protein>
<evidence type="ECO:0000313" key="1">
    <source>
        <dbReference type="EMBL" id="MCI34664.1"/>
    </source>
</evidence>
<organism evidence="1 2">
    <name type="scientific">Trifolium medium</name>
    <dbReference type="NCBI Taxonomy" id="97028"/>
    <lineage>
        <taxon>Eukaryota</taxon>
        <taxon>Viridiplantae</taxon>
        <taxon>Streptophyta</taxon>
        <taxon>Embryophyta</taxon>
        <taxon>Tracheophyta</taxon>
        <taxon>Spermatophyta</taxon>
        <taxon>Magnoliopsida</taxon>
        <taxon>eudicotyledons</taxon>
        <taxon>Gunneridae</taxon>
        <taxon>Pentapetalae</taxon>
        <taxon>rosids</taxon>
        <taxon>fabids</taxon>
        <taxon>Fabales</taxon>
        <taxon>Fabaceae</taxon>
        <taxon>Papilionoideae</taxon>
        <taxon>50 kb inversion clade</taxon>
        <taxon>NPAAA clade</taxon>
        <taxon>Hologalegina</taxon>
        <taxon>IRL clade</taxon>
        <taxon>Trifolieae</taxon>
        <taxon>Trifolium</taxon>
    </lineage>
</organism>
<reference evidence="1 2" key="1">
    <citation type="journal article" date="2018" name="Front. Plant Sci.">
        <title>Red Clover (Trifolium pratense) and Zigzag Clover (T. medium) - A Picture of Genomic Similarities and Differences.</title>
        <authorList>
            <person name="Dluhosova J."/>
            <person name="Istvanek J."/>
            <person name="Nedelnik J."/>
            <person name="Repkova J."/>
        </authorList>
    </citation>
    <scope>NUCLEOTIDE SEQUENCE [LARGE SCALE GENOMIC DNA]</scope>
    <source>
        <strain evidence="2">cv. 10/8</strain>
        <tissue evidence="1">Leaf</tissue>
    </source>
</reference>
<dbReference type="Proteomes" id="UP000265520">
    <property type="component" value="Unassembled WGS sequence"/>
</dbReference>
<proteinExistence type="predicted"/>
<evidence type="ECO:0000313" key="2">
    <source>
        <dbReference type="Proteomes" id="UP000265520"/>
    </source>
</evidence>
<comment type="caution">
    <text evidence="1">The sequence shown here is derived from an EMBL/GenBank/DDBJ whole genome shotgun (WGS) entry which is preliminary data.</text>
</comment>